<dbReference type="RefSeq" id="WP_329501492.1">
    <property type="nucleotide sequence ID" value="NZ_CP108461.1"/>
</dbReference>
<sequence length="135" mass="14707">MRATDLDPTGEQHGGTPTYPWRYGPERQRMATRRQLRELGLRPGGQAVAAQVVCRRGKRVAHLFPVDGAKPVRPMTPAKAAALAKAMRARSTCPLCTVTYDYCLPLKSIGSCLPCAELTEDEREQLAALTATLTA</sequence>
<dbReference type="EMBL" id="CP108483">
    <property type="protein sequence ID" value="WUS61898.1"/>
    <property type="molecule type" value="Genomic_DNA"/>
</dbReference>
<geneLocation type="plasmid" evidence="2 3">
    <name>unnamed1</name>
</geneLocation>
<keyword evidence="2" id="KW-0614">Plasmid</keyword>
<evidence type="ECO:0000313" key="3">
    <source>
        <dbReference type="Proteomes" id="UP001432014"/>
    </source>
</evidence>
<evidence type="ECO:0000313" key="2">
    <source>
        <dbReference type="EMBL" id="WUS61898.1"/>
    </source>
</evidence>
<keyword evidence="3" id="KW-1185">Reference proteome</keyword>
<feature type="region of interest" description="Disordered" evidence="1">
    <location>
        <begin position="1"/>
        <end position="26"/>
    </location>
</feature>
<gene>
    <name evidence="2" type="ORF">OG469_41185</name>
</gene>
<evidence type="ECO:0000256" key="1">
    <source>
        <dbReference type="SAM" id="MobiDB-lite"/>
    </source>
</evidence>
<dbReference type="InterPro" id="IPR048142">
    <property type="entry name" value="QRL_CxxC_CxxC"/>
</dbReference>
<proteinExistence type="predicted"/>
<reference evidence="2 3" key="1">
    <citation type="submission" date="2022-10" db="EMBL/GenBank/DDBJ databases">
        <title>The complete genomes of actinobacterial strains from the NBC collection.</title>
        <authorList>
            <person name="Joergensen T.S."/>
            <person name="Alvarez Arevalo M."/>
            <person name="Sterndorff E.B."/>
            <person name="Faurdal D."/>
            <person name="Vuksanovic O."/>
            <person name="Mourched A.-S."/>
            <person name="Charusanti P."/>
            <person name="Shaw S."/>
            <person name="Blin K."/>
            <person name="Weber T."/>
        </authorList>
    </citation>
    <scope>NUCLEOTIDE SEQUENCE [LARGE SCALE GENOMIC DNA]</scope>
    <source>
        <strain evidence="2 3">NBC_01247</strain>
        <plasmid evidence="2 3">unnamed1</plasmid>
    </source>
</reference>
<dbReference type="NCBIfam" id="NF041638">
    <property type="entry name" value="QRL_CxxC_CxxC"/>
    <property type="match status" value="1"/>
</dbReference>
<protein>
    <submittedName>
        <fullName evidence="2">Uncharacterized protein</fullName>
    </submittedName>
</protein>
<accession>A0ABZ1WLY2</accession>
<dbReference type="Proteomes" id="UP001432014">
    <property type="component" value="Plasmid unnamed1"/>
</dbReference>
<organism evidence="2 3">
    <name type="scientific">Kitasatospora herbaricolor</name>
    <dbReference type="NCBI Taxonomy" id="68217"/>
    <lineage>
        <taxon>Bacteria</taxon>
        <taxon>Bacillati</taxon>
        <taxon>Actinomycetota</taxon>
        <taxon>Actinomycetes</taxon>
        <taxon>Kitasatosporales</taxon>
        <taxon>Streptomycetaceae</taxon>
        <taxon>Kitasatospora</taxon>
    </lineage>
</organism>
<name>A0ABZ1WLY2_9ACTN</name>